<dbReference type="AlphaFoldDB" id="A0AAD6WUU9"/>
<accession>A0AAD6WUU9</accession>
<evidence type="ECO:0000313" key="1">
    <source>
        <dbReference type="EMBL" id="KAJ7021894.1"/>
    </source>
</evidence>
<comment type="caution">
    <text evidence="1">The sequence shown here is derived from an EMBL/GenBank/DDBJ whole genome shotgun (WGS) entry which is preliminary data.</text>
</comment>
<sequence length="129" mass="13519">MSNSTITILPAEKQFDGQNWASFHDVMISLARGKGYEGYLNGNIPRPTAAATSASSAAGFATSIYNLSISTAGGPTALLANASTPSQAEWDLRDGQMGAMVYQNVKDPKAHGLSPTATSHEMWVALTGK</sequence>
<name>A0AAD6WUU9_9AGAR</name>
<keyword evidence="2" id="KW-1185">Reference proteome</keyword>
<feature type="non-terminal residue" evidence="1">
    <location>
        <position position="129"/>
    </location>
</feature>
<proteinExistence type="predicted"/>
<dbReference type="EMBL" id="JARJCM010000221">
    <property type="protein sequence ID" value="KAJ7021894.1"/>
    <property type="molecule type" value="Genomic_DNA"/>
</dbReference>
<dbReference type="Proteomes" id="UP001218188">
    <property type="component" value="Unassembled WGS sequence"/>
</dbReference>
<reference evidence="1" key="1">
    <citation type="submission" date="2023-03" db="EMBL/GenBank/DDBJ databases">
        <title>Massive genome expansion in bonnet fungi (Mycena s.s.) driven by repeated elements and novel gene families across ecological guilds.</title>
        <authorList>
            <consortium name="Lawrence Berkeley National Laboratory"/>
            <person name="Harder C.B."/>
            <person name="Miyauchi S."/>
            <person name="Viragh M."/>
            <person name="Kuo A."/>
            <person name="Thoen E."/>
            <person name="Andreopoulos B."/>
            <person name="Lu D."/>
            <person name="Skrede I."/>
            <person name="Drula E."/>
            <person name="Henrissat B."/>
            <person name="Morin E."/>
            <person name="Kohler A."/>
            <person name="Barry K."/>
            <person name="LaButti K."/>
            <person name="Morin E."/>
            <person name="Salamov A."/>
            <person name="Lipzen A."/>
            <person name="Mereny Z."/>
            <person name="Hegedus B."/>
            <person name="Baldrian P."/>
            <person name="Stursova M."/>
            <person name="Weitz H."/>
            <person name="Taylor A."/>
            <person name="Grigoriev I.V."/>
            <person name="Nagy L.G."/>
            <person name="Martin F."/>
            <person name="Kauserud H."/>
        </authorList>
    </citation>
    <scope>NUCLEOTIDE SEQUENCE</scope>
    <source>
        <strain evidence="1">CBHHK200</strain>
    </source>
</reference>
<protein>
    <submittedName>
        <fullName evidence="1">Uncharacterized protein</fullName>
    </submittedName>
</protein>
<gene>
    <name evidence="1" type="ORF">C8F04DRAFT_972140</name>
</gene>
<organism evidence="1 2">
    <name type="scientific">Mycena alexandri</name>
    <dbReference type="NCBI Taxonomy" id="1745969"/>
    <lineage>
        <taxon>Eukaryota</taxon>
        <taxon>Fungi</taxon>
        <taxon>Dikarya</taxon>
        <taxon>Basidiomycota</taxon>
        <taxon>Agaricomycotina</taxon>
        <taxon>Agaricomycetes</taxon>
        <taxon>Agaricomycetidae</taxon>
        <taxon>Agaricales</taxon>
        <taxon>Marasmiineae</taxon>
        <taxon>Mycenaceae</taxon>
        <taxon>Mycena</taxon>
    </lineage>
</organism>
<evidence type="ECO:0000313" key="2">
    <source>
        <dbReference type="Proteomes" id="UP001218188"/>
    </source>
</evidence>